<keyword evidence="1" id="KW-0472">Membrane</keyword>
<dbReference type="AlphaFoldDB" id="T1EAM3"/>
<proteinExistence type="evidence at transcript level"/>
<dbReference type="EMBL" id="GAMD01000282">
    <property type="protein sequence ID" value="JAB01309.1"/>
    <property type="molecule type" value="mRNA"/>
</dbReference>
<reference evidence="2" key="1">
    <citation type="submission" date="2013-07" db="EMBL/GenBank/DDBJ databases">
        <title>Transcriptome sequencing and developmental regulation of gene expression in Anopheles aquasalis.</title>
        <authorList>
            <consortium name="Brazilian Malaria Network (MCT/CNPq/MS/SCTIE/DECIT/PRONEX 555648/2009-5) and Research Network on Bioactive Molecules from Arthropod Vectors (NAP-MOBIARVE"/>
            <consortium name="University of Sao Paulo)"/>
            <person name="Marinotti O."/>
            <person name="Ribeiro J.M.C."/>
            <person name="Costa-da-Silva A.L."/>
            <person name="Silva M.C.P."/>
            <person name="Lopes A.R."/>
            <person name="Barros M.S."/>
            <person name="Sa-Nunes A."/>
            <person name="Konjin B.B."/>
            <person name="Carvalho E."/>
            <person name="Suesdek L."/>
            <person name="Silva-Neto M.A.C."/>
            <person name="Capurro M.L."/>
        </authorList>
    </citation>
    <scope>NUCLEOTIDE SEQUENCE</scope>
    <source>
        <tissue evidence="2">Whole body</tissue>
    </source>
</reference>
<accession>T1EAM3</accession>
<protein>
    <submittedName>
        <fullName evidence="2">Uncharacterized protein</fullName>
    </submittedName>
</protein>
<organism evidence="2">
    <name type="scientific">Anopheles aquasalis</name>
    <name type="common">Malaria mosquito</name>
    <dbReference type="NCBI Taxonomy" id="42839"/>
    <lineage>
        <taxon>Eukaryota</taxon>
        <taxon>Metazoa</taxon>
        <taxon>Ecdysozoa</taxon>
        <taxon>Arthropoda</taxon>
        <taxon>Hexapoda</taxon>
        <taxon>Insecta</taxon>
        <taxon>Pterygota</taxon>
        <taxon>Neoptera</taxon>
        <taxon>Endopterygota</taxon>
        <taxon>Diptera</taxon>
        <taxon>Nematocera</taxon>
        <taxon>Culicoidea</taxon>
        <taxon>Culicidae</taxon>
        <taxon>Anophelinae</taxon>
        <taxon>Anopheles</taxon>
    </lineage>
</organism>
<keyword evidence="1" id="KW-1133">Transmembrane helix</keyword>
<evidence type="ECO:0000256" key="1">
    <source>
        <dbReference type="SAM" id="Phobius"/>
    </source>
</evidence>
<sequence length="197" mass="22420">IVIRCSMQRIAALGHAHPPLQKQRVPPFSFALFVLCPATNIFHFPFYNCFMFFILLHLFFFFFSSVVDSVRSVLSYFISAFPFRSFSHLIFYNKCPFPPDSQHLAQPFHSRSSALALHSSTRKGSVWQCQPTAITGNQFCSLRDCGGDDVRSIAPSRVPFPLRFGEYFRQGHGQTDACIAHRTSWTFGADKRSTGHK</sequence>
<feature type="transmembrane region" description="Helical" evidence="1">
    <location>
        <begin position="49"/>
        <end position="67"/>
    </location>
</feature>
<name>T1EAM3_ANOAQ</name>
<keyword evidence="1" id="KW-0812">Transmembrane</keyword>
<feature type="transmembrane region" description="Helical" evidence="1">
    <location>
        <begin position="73"/>
        <end position="92"/>
    </location>
</feature>
<evidence type="ECO:0000313" key="2">
    <source>
        <dbReference type="EMBL" id="JAB01309.1"/>
    </source>
</evidence>
<feature type="non-terminal residue" evidence="2">
    <location>
        <position position="1"/>
    </location>
</feature>